<reference evidence="2 3" key="1">
    <citation type="journal article" date="2019" name="Int. J. Syst. Evol. Microbiol.">
        <title>The Global Catalogue of Microorganisms (GCM) 10K type strain sequencing project: providing services to taxonomists for standard genome sequencing and annotation.</title>
        <authorList>
            <consortium name="The Broad Institute Genomics Platform"/>
            <consortium name="The Broad Institute Genome Sequencing Center for Infectious Disease"/>
            <person name="Wu L."/>
            <person name="Ma J."/>
        </authorList>
    </citation>
    <scope>NUCLEOTIDE SEQUENCE [LARGE SCALE GENOMIC DNA]</scope>
    <source>
        <strain evidence="2 3">JCM 15503</strain>
    </source>
</reference>
<feature type="compositionally biased region" description="Polar residues" evidence="1">
    <location>
        <begin position="40"/>
        <end position="50"/>
    </location>
</feature>
<name>A0ABN1K007_9BURK</name>
<accession>A0ABN1K007</accession>
<protein>
    <submittedName>
        <fullName evidence="2">Uncharacterized protein</fullName>
    </submittedName>
</protein>
<sequence>MQSSPWAWSPLCPPARQRGERRWQRFASRPLGQPGPCGNTLPSTPFTLSLSKGRGFDKLSPNGMRMRVRVRVRVREREREREARLFPPSANRSP</sequence>
<dbReference type="RefSeq" id="WP_231013168.1">
    <property type="nucleotide sequence ID" value="NZ_BAAAEW010000013.1"/>
</dbReference>
<feature type="region of interest" description="Disordered" evidence="1">
    <location>
        <begin position="28"/>
        <end position="61"/>
    </location>
</feature>
<gene>
    <name evidence="2" type="ORF">GCM10009107_23030</name>
</gene>
<comment type="caution">
    <text evidence="2">The sequence shown here is derived from an EMBL/GenBank/DDBJ whole genome shotgun (WGS) entry which is preliminary data.</text>
</comment>
<dbReference type="Proteomes" id="UP001500279">
    <property type="component" value="Unassembled WGS sequence"/>
</dbReference>
<keyword evidence="3" id="KW-1185">Reference proteome</keyword>
<organism evidence="2 3">
    <name type="scientific">Ideonella azotifigens</name>
    <dbReference type="NCBI Taxonomy" id="513160"/>
    <lineage>
        <taxon>Bacteria</taxon>
        <taxon>Pseudomonadati</taxon>
        <taxon>Pseudomonadota</taxon>
        <taxon>Betaproteobacteria</taxon>
        <taxon>Burkholderiales</taxon>
        <taxon>Sphaerotilaceae</taxon>
        <taxon>Ideonella</taxon>
    </lineage>
</organism>
<evidence type="ECO:0000313" key="2">
    <source>
        <dbReference type="EMBL" id="GAA0750840.1"/>
    </source>
</evidence>
<dbReference type="EMBL" id="BAAAEW010000013">
    <property type="protein sequence ID" value="GAA0750840.1"/>
    <property type="molecule type" value="Genomic_DNA"/>
</dbReference>
<evidence type="ECO:0000313" key="3">
    <source>
        <dbReference type="Proteomes" id="UP001500279"/>
    </source>
</evidence>
<proteinExistence type="predicted"/>
<evidence type="ECO:0000256" key="1">
    <source>
        <dbReference type="SAM" id="MobiDB-lite"/>
    </source>
</evidence>